<dbReference type="Gene3D" id="3.40.50.150">
    <property type="entry name" value="Vaccinia Virus protein VP39"/>
    <property type="match status" value="1"/>
</dbReference>
<dbReference type="GO" id="GO:0005634">
    <property type="term" value="C:nucleus"/>
    <property type="evidence" value="ECO:0007669"/>
    <property type="project" value="TreeGrafter"/>
</dbReference>
<keyword evidence="4" id="KW-1185">Reference proteome</keyword>
<comment type="caution">
    <text evidence="3">The sequence shown here is derived from an EMBL/GenBank/DDBJ whole genome shotgun (WGS) entry which is preliminary data.</text>
</comment>
<evidence type="ECO:0000313" key="4">
    <source>
        <dbReference type="Proteomes" id="UP000701341"/>
    </source>
</evidence>
<evidence type="ECO:0000313" key="3">
    <source>
        <dbReference type="EMBL" id="KAF7515360.1"/>
    </source>
</evidence>
<gene>
    <name evidence="3" type="ORF">PCG10_003376</name>
</gene>
<dbReference type="InterPro" id="IPR010286">
    <property type="entry name" value="METTL16/RlmF"/>
</dbReference>
<name>A0A9P5G9L4_PENCR</name>
<proteinExistence type="predicted"/>
<keyword evidence="1" id="KW-0489">Methyltransferase</keyword>
<keyword evidence="2" id="KW-0808">Transferase</keyword>
<evidence type="ECO:0000256" key="1">
    <source>
        <dbReference type="ARBA" id="ARBA00022603"/>
    </source>
</evidence>
<dbReference type="PANTHER" id="PTHR13393">
    <property type="entry name" value="SAM-DEPENDENT METHYLTRANSFERASE"/>
    <property type="match status" value="1"/>
</dbReference>
<dbReference type="Proteomes" id="UP000701341">
    <property type="component" value="Unassembled WGS sequence"/>
</dbReference>
<dbReference type="SUPFAM" id="SSF53335">
    <property type="entry name" value="S-adenosyl-L-methionine-dependent methyltransferases"/>
    <property type="match status" value="1"/>
</dbReference>
<dbReference type="GO" id="GO:0008168">
    <property type="term" value="F:methyltransferase activity"/>
    <property type="evidence" value="ECO:0007669"/>
    <property type="project" value="UniProtKB-KW"/>
</dbReference>
<dbReference type="PANTHER" id="PTHR13393:SF0">
    <property type="entry name" value="RNA N6-ADENOSINE-METHYLTRANSFERASE METTL16"/>
    <property type="match status" value="1"/>
</dbReference>
<organism evidence="3 4">
    <name type="scientific">Penicillium crustosum</name>
    <name type="common">Blue mold fungus</name>
    <dbReference type="NCBI Taxonomy" id="36656"/>
    <lineage>
        <taxon>Eukaryota</taxon>
        <taxon>Fungi</taxon>
        <taxon>Dikarya</taxon>
        <taxon>Ascomycota</taxon>
        <taxon>Pezizomycotina</taxon>
        <taxon>Eurotiomycetes</taxon>
        <taxon>Eurotiomycetidae</taxon>
        <taxon>Eurotiales</taxon>
        <taxon>Aspergillaceae</taxon>
        <taxon>Penicillium</taxon>
    </lineage>
</organism>
<dbReference type="AlphaFoldDB" id="A0A9P5G9L4"/>
<dbReference type="Pfam" id="PF05971">
    <property type="entry name" value="Methyltransf_10"/>
    <property type="match status" value="1"/>
</dbReference>
<evidence type="ECO:0000256" key="2">
    <source>
        <dbReference type="ARBA" id="ARBA00022679"/>
    </source>
</evidence>
<reference evidence="3" key="1">
    <citation type="submission" date="2020-02" db="EMBL/GenBank/DDBJ databases">
        <authorList>
            <person name="Lichtner F.J."/>
        </authorList>
    </citation>
    <scope>NUCLEOTIDE SEQUENCE</scope>
    <source>
        <strain evidence="3">G10</strain>
    </source>
</reference>
<protein>
    <recommendedName>
        <fullName evidence="5">DUF890 domain protein</fullName>
    </recommendedName>
</protein>
<sequence>MESARSLYKNDIDFAALALQSRDFAKYLNQTGQLNFTDPAAVRQLTTTLLQQDFHLKVEIPEDRLCPPVPNRLNYILWLQDLLDSTAGGLHEGYDRDRDIFGLDIGTGCIGIYPLLGCATRPRCNFVATDIDSNNIRTSRHNVALNNLESRIQIVHSDPTGPLFPLEKLGRQTLDFTMCNPPFYTSFNELKQSAEQKEQEPFSVSVTNPTSRAKQLYTTHPIPLTYHPVLTCMKTCTGAAVEMVTRGGEVAFVKQMIDESLELRDRIQWYTSMLGKLSSINVLVETLIKHGITNFAVTEFEQGSKTKRWALAWSWGDRRPAMSIARGIPGCPKSLLPWPADYTFTLPPGTSIDASIATINAELNSLPWFWAWDQTRSSGTGFAAENVWSRFARRKMKLAGEEGAAKLKVIPAQVALGIRLQMRLVRGQKPDEKEVRVLVRWVQGTDTVLFESFCGMVKRKLESK</sequence>
<evidence type="ECO:0008006" key="5">
    <source>
        <dbReference type="Google" id="ProtNLM"/>
    </source>
</evidence>
<dbReference type="GO" id="GO:0070475">
    <property type="term" value="P:rRNA base methylation"/>
    <property type="evidence" value="ECO:0007669"/>
    <property type="project" value="TreeGrafter"/>
</dbReference>
<dbReference type="EMBL" id="JAAOZQ010000183">
    <property type="protein sequence ID" value="KAF7515360.1"/>
    <property type="molecule type" value="Genomic_DNA"/>
</dbReference>
<accession>A0A9P5G9L4</accession>
<dbReference type="InterPro" id="IPR029063">
    <property type="entry name" value="SAM-dependent_MTases_sf"/>
</dbReference>
<dbReference type="OrthoDB" id="514248at2759"/>